<accession>A0ACC2MIG1</accession>
<evidence type="ECO:0000313" key="1">
    <source>
        <dbReference type="EMBL" id="KAJ8645421.1"/>
    </source>
</evidence>
<gene>
    <name evidence="1" type="ORF">MRB53_007169</name>
</gene>
<dbReference type="Proteomes" id="UP001234297">
    <property type="component" value="Chromosome 2"/>
</dbReference>
<keyword evidence="2" id="KW-1185">Reference proteome</keyword>
<sequence length="109" mass="12167">MRSPSPYNMQTVVLHAISLLRWPQISNAYARQLSGSASLHISHAIATDTKAFELLVSIEAIDEFMINELDMNTSRSFKELQLLQESREEEIPRNPSLGAGRVGRIGSRA</sequence>
<protein>
    <submittedName>
        <fullName evidence="1">Uncharacterized protein</fullName>
    </submittedName>
</protein>
<dbReference type="EMBL" id="CM056810">
    <property type="protein sequence ID" value="KAJ8645421.1"/>
    <property type="molecule type" value="Genomic_DNA"/>
</dbReference>
<proteinExistence type="predicted"/>
<reference evidence="1 2" key="1">
    <citation type="journal article" date="2022" name="Hortic Res">
        <title>A haplotype resolved chromosomal level avocado genome allows analysis of novel avocado genes.</title>
        <authorList>
            <person name="Nath O."/>
            <person name="Fletcher S.J."/>
            <person name="Hayward A."/>
            <person name="Shaw L.M."/>
            <person name="Masouleh A.K."/>
            <person name="Furtado A."/>
            <person name="Henry R.J."/>
            <person name="Mitter N."/>
        </authorList>
    </citation>
    <scope>NUCLEOTIDE SEQUENCE [LARGE SCALE GENOMIC DNA]</scope>
    <source>
        <strain evidence="2">cv. Hass</strain>
    </source>
</reference>
<comment type="caution">
    <text evidence="1">The sequence shown here is derived from an EMBL/GenBank/DDBJ whole genome shotgun (WGS) entry which is preliminary data.</text>
</comment>
<organism evidence="1 2">
    <name type="scientific">Persea americana</name>
    <name type="common">Avocado</name>
    <dbReference type="NCBI Taxonomy" id="3435"/>
    <lineage>
        <taxon>Eukaryota</taxon>
        <taxon>Viridiplantae</taxon>
        <taxon>Streptophyta</taxon>
        <taxon>Embryophyta</taxon>
        <taxon>Tracheophyta</taxon>
        <taxon>Spermatophyta</taxon>
        <taxon>Magnoliopsida</taxon>
        <taxon>Magnoliidae</taxon>
        <taxon>Laurales</taxon>
        <taxon>Lauraceae</taxon>
        <taxon>Persea</taxon>
    </lineage>
</organism>
<evidence type="ECO:0000313" key="2">
    <source>
        <dbReference type="Proteomes" id="UP001234297"/>
    </source>
</evidence>
<name>A0ACC2MIG1_PERAE</name>